<evidence type="ECO:0000313" key="2">
    <source>
        <dbReference type="EMBL" id="GMH14583.1"/>
    </source>
</evidence>
<organism evidence="2 3">
    <name type="scientific">Nepenthes gracilis</name>
    <name type="common">Slender pitcher plant</name>
    <dbReference type="NCBI Taxonomy" id="150966"/>
    <lineage>
        <taxon>Eukaryota</taxon>
        <taxon>Viridiplantae</taxon>
        <taxon>Streptophyta</taxon>
        <taxon>Embryophyta</taxon>
        <taxon>Tracheophyta</taxon>
        <taxon>Spermatophyta</taxon>
        <taxon>Magnoliopsida</taxon>
        <taxon>eudicotyledons</taxon>
        <taxon>Gunneridae</taxon>
        <taxon>Pentapetalae</taxon>
        <taxon>Caryophyllales</taxon>
        <taxon>Nepenthaceae</taxon>
        <taxon>Nepenthes</taxon>
    </lineage>
</organism>
<dbReference type="AlphaFoldDB" id="A0AAD3SMN4"/>
<name>A0AAD3SMN4_NEPGR</name>
<keyword evidence="3" id="KW-1185">Reference proteome</keyword>
<dbReference type="Proteomes" id="UP001279734">
    <property type="component" value="Unassembled WGS sequence"/>
</dbReference>
<keyword evidence="1" id="KW-0472">Membrane</keyword>
<keyword evidence="1" id="KW-0812">Transmembrane</keyword>
<evidence type="ECO:0000256" key="1">
    <source>
        <dbReference type="SAM" id="Phobius"/>
    </source>
</evidence>
<gene>
    <name evidence="2" type="ORF">Nepgr_016424</name>
</gene>
<feature type="transmembrane region" description="Helical" evidence="1">
    <location>
        <begin position="103"/>
        <end position="121"/>
    </location>
</feature>
<keyword evidence="1" id="KW-1133">Transmembrane helix</keyword>
<proteinExistence type="predicted"/>
<comment type="caution">
    <text evidence="2">The sequence shown here is derived from an EMBL/GenBank/DDBJ whole genome shotgun (WGS) entry which is preliminary data.</text>
</comment>
<reference evidence="2" key="1">
    <citation type="submission" date="2023-05" db="EMBL/GenBank/DDBJ databases">
        <title>Nepenthes gracilis genome sequencing.</title>
        <authorList>
            <person name="Fukushima K."/>
        </authorList>
    </citation>
    <scope>NUCLEOTIDE SEQUENCE</scope>
    <source>
        <strain evidence="2">SING2019-196</strain>
    </source>
</reference>
<protein>
    <submittedName>
        <fullName evidence="2">Uncharacterized protein</fullName>
    </submittedName>
</protein>
<evidence type="ECO:0000313" key="3">
    <source>
        <dbReference type="Proteomes" id="UP001279734"/>
    </source>
</evidence>
<accession>A0AAD3SMN4</accession>
<sequence>MSQHVLLGDPEYVYGFVIREIKDLGLIQVVSRFDIGRKIGKLLGSGLLEPLAELALALEPRLERMNCNPARGWPLASRSMGRERCQRATAARPALRQPFERPQIYICGAFAFVFLIFFWCPRVPRRERGARLEREEGRSSPRVRFRPKARYKGESTRRGKCSHTHFVLFRCFVYFHWVFCVDTHGNVRILKTHALRSMKT</sequence>
<dbReference type="EMBL" id="BSYO01000014">
    <property type="protein sequence ID" value="GMH14583.1"/>
    <property type="molecule type" value="Genomic_DNA"/>
</dbReference>